<organism evidence="1 2">
    <name type="scientific">Thelephora ganbajun</name>
    <name type="common">Ganba fungus</name>
    <dbReference type="NCBI Taxonomy" id="370292"/>
    <lineage>
        <taxon>Eukaryota</taxon>
        <taxon>Fungi</taxon>
        <taxon>Dikarya</taxon>
        <taxon>Basidiomycota</taxon>
        <taxon>Agaricomycotina</taxon>
        <taxon>Agaricomycetes</taxon>
        <taxon>Thelephorales</taxon>
        <taxon>Thelephoraceae</taxon>
        <taxon>Thelephora</taxon>
    </lineage>
</organism>
<accession>A0ACB6ZKM8</accession>
<sequence>MGSSRRLQVRLNPLFPQYLSLFFISSIVILGLAGLVLDQSDPLKCYSLLSKGRWLDSAFKNWQPDGCMLNMYTPKDTSTCFGSRQVVFVGDSVTRRLFFQFANIVDPKLPDAPPDDSHKHSNYTLDAENKVKLSFYWDPYMNSSYSQLIHPTGTDRAPSLDSDRPPLLVLGTGLWYLRYKDSGGPPAWEARVEAVIETIKSAKPPLADEIVLLPIEEPVTSKLSPERANTIHISDVEAMNSDLFHRIYPPEDSFTIRPLLSPHRISLPLVLNQMLDDSQTTDGLHFSSSVVKAQANLLLNFRCNNVLPKKYPLDKTCCRSYPRPSLPHLLVITIVCLAAPAFWYHLYRKGQINPAARISDENRPVFIMSGAVALMYVADRTGFWFKEQKQFDPWFFGSLSVLALLAGLGTVKRADKDLGFLNREQTDEWKGWMQIAILIYHYTGGSKISGIYNPIRVLVAAYLFMTGYGHTVFYVKKADFGFLRVAQVMVRLNLLTIILAYVMNTDYLFYYFAPLVSFWYIVVYVTIAVGSRYNDRAAFLVCKVLAAMAVTTFVIKEEWILKEIFSILEGICNINWSARESSFRLHLDYWIVYFGMLTAIAFMKVRDNRLTDHPLWPVVVKVSIGGSVIGILWFFAFELLQPSKFTYNHWHPYISWIPIISFVVLRNANATLRSASSQVFGFFGRCSLETFIMQYHLWMAADTKGLLIVIPWTRWRIANMIVTTTIFVWLSNQVAQATTVMTSWICGSGKGSEPPSLPTHNANTNANVNSGASGSGGPSTMLTPSGRNTSPVAPSSESLPLISGNDQGEPKDENGQRIPFEPDTPIRPVRWVDRLAESSSTTRNSGGSATFLSGKEWLKIGLAGKLSMGLVVMWILNLMWPAAEAV</sequence>
<gene>
    <name evidence="1" type="ORF">BDM02DRAFT_3268271</name>
</gene>
<reference evidence="1" key="1">
    <citation type="submission" date="2019-10" db="EMBL/GenBank/DDBJ databases">
        <authorList>
            <consortium name="DOE Joint Genome Institute"/>
            <person name="Kuo A."/>
            <person name="Miyauchi S."/>
            <person name="Kiss E."/>
            <person name="Drula E."/>
            <person name="Kohler A."/>
            <person name="Sanchez-Garcia M."/>
            <person name="Andreopoulos B."/>
            <person name="Barry K.W."/>
            <person name="Bonito G."/>
            <person name="Buee M."/>
            <person name="Carver A."/>
            <person name="Chen C."/>
            <person name="Cichocki N."/>
            <person name="Clum A."/>
            <person name="Culley D."/>
            <person name="Crous P.W."/>
            <person name="Fauchery L."/>
            <person name="Girlanda M."/>
            <person name="Hayes R."/>
            <person name="Keri Z."/>
            <person name="Labutti K."/>
            <person name="Lipzen A."/>
            <person name="Lombard V."/>
            <person name="Magnuson J."/>
            <person name="Maillard F."/>
            <person name="Morin E."/>
            <person name="Murat C."/>
            <person name="Nolan M."/>
            <person name="Ohm R."/>
            <person name="Pangilinan J."/>
            <person name="Pereira M."/>
            <person name="Perotto S."/>
            <person name="Peter M."/>
            <person name="Riley R."/>
            <person name="Sitrit Y."/>
            <person name="Stielow B."/>
            <person name="Szollosi G."/>
            <person name="Zifcakova L."/>
            <person name="Stursova M."/>
            <person name="Spatafora J.W."/>
            <person name="Tedersoo L."/>
            <person name="Vaario L.-M."/>
            <person name="Yamada A."/>
            <person name="Yan M."/>
            <person name="Wang P."/>
            <person name="Xu J."/>
            <person name="Bruns T."/>
            <person name="Baldrian P."/>
            <person name="Vilgalys R."/>
            <person name="Henrissat B."/>
            <person name="Grigoriev I.V."/>
            <person name="Hibbett D."/>
            <person name="Nagy L.G."/>
            <person name="Martin F.M."/>
        </authorList>
    </citation>
    <scope>NUCLEOTIDE SEQUENCE</scope>
    <source>
        <strain evidence="1">P2</strain>
    </source>
</reference>
<dbReference type="Proteomes" id="UP000886501">
    <property type="component" value="Unassembled WGS sequence"/>
</dbReference>
<evidence type="ECO:0000313" key="2">
    <source>
        <dbReference type="Proteomes" id="UP000886501"/>
    </source>
</evidence>
<dbReference type="EMBL" id="MU117989">
    <property type="protein sequence ID" value="KAF9650079.1"/>
    <property type="molecule type" value="Genomic_DNA"/>
</dbReference>
<proteinExistence type="predicted"/>
<evidence type="ECO:0000313" key="1">
    <source>
        <dbReference type="EMBL" id="KAF9650079.1"/>
    </source>
</evidence>
<name>A0ACB6ZKM8_THEGA</name>
<comment type="caution">
    <text evidence="1">The sequence shown here is derived from an EMBL/GenBank/DDBJ whole genome shotgun (WGS) entry which is preliminary data.</text>
</comment>
<reference evidence="1" key="2">
    <citation type="journal article" date="2020" name="Nat. Commun.">
        <title>Large-scale genome sequencing of mycorrhizal fungi provides insights into the early evolution of symbiotic traits.</title>
        <authorList>
            <person name="Miyauchi S."/>
            <person name="Kiss E."/>
            <person name="Kuo A."/>
            <person name="Drula E."/>
            <person name="Kohler A."/>
            <person name="Sanchez-Garcia M."/>
            <person name="Morin E."/>
            <person name="Andreopoulos B."/>
            <person name="Barry K.W."/>
            <person name="Bonito G."/>
            <person name="Buee M."/>
            <person name="Carver A."/>
            <person name="Chen C."/>
            <person name="Cichocki N."/>
            <person name="Clum A."/>
            <person name="Culley D."/>
            <person name="Crous P.W."/>
            <person name="Fauchery L."/>
            <person name="Girlanda M."/>
            <person name="Hayes R.D."/>
            <person name="Keri Z."/>
            <person name="LaButti K."/>
            <person name="Lipzen A."/>
            <person name="Lombard V."/>
            <person name="Magnuson J."/>
            <person name="Maillard F."/>
            <person name="Murat C."/>
            <person name="Nolan M."/>
            <person name="Ohm R.A."/>
            <person name="Pangilinan J."/>
            <person name="Pereira M.F."/>
            <person name="Perotto S."/>
            <person name="Peter M."/>
            <person name="Pfister S."/>
            <person name="Riley R."/>
            <person name="Sitrit Y."/>
            <person name="Stielow J.B."/>
            <person name="Szollosi G."/>
            <person name="Zifcakova L."/>
            <person name="Stursova M."/>
            <person name="Spatafora J.W."/>
            <person name="Tedersoo L."/>
            <person name="Vaario L.M."/>
            <person name="Yamada A."/>
            <person name="Yan M."/>
            <person name="Wang P."/>
            <person name="Xu J."/>
            <person name="Bruns T."/>
            <person name="Baldrian P."/>
            <person name="Vilgalys R."/>
            <person name="Dunand C."/>
            <person name="Henrissat B."/>
            <person name="Grigoriev I.V."/>
            <person name="Hibbett D."/>
            <person name="Nagy L.G."/>
            <person name="Martin F.M."/>
        </authorList>
    </citation>
    <scope>NUCLEOTIDE SEQUENCE</scope>
    <source>
        <strain evidence="1">P2</strain>
    </source>
</reference>
<protein>
    <submittedName>
        <fullName evidence="1">O-acetyltransferase</fullName>
    </submittedName>
</protein>
<keyword evidence="2" id="KW-1185">Reference proteome</keyword>